<sequence>MNTNQQKVVKYYTNPETKLGFDYVLWGSKHFGFYPTGKVDVSEKEAQILHQDLVAKNLDLKENQIVLDAGCGQGVVSTYLAKKYGPKIFGITLVPFEVERAKERAKNLNVQKKTKYQVMDYSATNFPDNYFDAIYTTETLSHSPNIRKTLREFFRVLKPGGKVALFEYTLAPDEKFSEWEKKMLDVVIEGSAMMGLKDFRHDQFTGVVKNAGFENVKEQNITENIRPSFYRLHKLSRFPYKFIKLFGLQKFFINTTAGYEYYKMVSKGLFRYCIFTGSKPKKFAAKGKL</sequence>
<name>A0A1F7IQZ0_9BACT</name>
<dbReference type="CDD" id="cd02440">
    <property type="entry name" value="AdoMet_MTases"/>
    <property type="match status" value="1"/>
</dbReference>
<protein>
    <recommendedName>
        <fullName evidence="2">Methyltransferase type 11 domain-containing protein</fullName>
    </recommendedName>
</protein>
<dbReference type="PANTHER" id="PTHR44068">
    <property type="entry name" value="ZGC:194242"/>
    <property type="match status" value="1"/>
</dbReference>
<proteinExistence type="predicted"/>
<dbReference type="Pfam" id="PF08241">
    <property type="entry name" value="Methyltransf_11"/>
    <property type="match status" value="1"/>
</dbReference>
<dbReference type="InterPro" id="IPR050447">
    <property type="entry name" value="Erg6_SMT_methyltransf"/>
</dbReference>
<accession>A0A1F7IQZ0</accession>
<dbReference type="STRING" id="1802061.A3A93_05155"/>
<dbReference type="InterPro" id="IPR013216">
    <property type="entry name" value="Methyltransf_11"/>
</dbReference>
<dbReference type="SUPFAM" id="SSF53335">
    <property type="entry name" value="S-adenosyl-L-methionine-dependent methyltransferases"/>
    <property type="match status" value="1"/>
</dbReference>
<dbReference type="InterPro" id="IPR029063">
    <property type="entry name" value="SAM-dependent_MTases_sf"/>
</dbReference>
<organism evidence="3 4">
    <name type="scientific">Candidatus Roizmanbacteria bacterium RIFCSPLOWO2_01_FULL_38_12</name>
    <dbReference type="NCBI Taxonomy" id="1802061"/>
    <lineage>
        <taxon>Bacteria</taxon>
        <taxon>Candidatus Roizmaniibacteriota</taxon>
    </lineage>
</organism>
<dbReference type="GO" id="GO:0008757">
    <property type="term" value="F:S-adenosylmethionine-dependent methyltransferase activity"/>
    <property type="evidence" value="ECO:0007669"/>
    <property type="project" value="InterPro"/>
</dbReference>
<gene>
    <name evidence="3" type="ORF">A3A93_05155</name>
</gene>
<dbReference type="Gene3D" id="3.40.50.150">
    <property type="entry name" value="Vaccinia Virus protein VP39"/>
    <property type="match status" value="1"/>
</dbReference>
<keyword evidence="1" id="KW-0808">Transferase</keyword>
<dbReference type="AlphaFoldDB" id="A0A1F7IQZ0"/>
<comment type="caution">
    <text evidence="3">The sequence shown here is derived from an EMBL/GenBank/DDBJ whole genome shotgun (WGS) entry which is preliminary data.</text>
</comment>
<dbReference type="PANTHER" id="PTHR44068:SF11">
    <property type="entry name" value="GERANYL DIPHOSPHATE 2-C-METHYLTRANSFERASE"/>
    <property type="match status" value="1"/>
</dbReference>
<evidence type="ECO:0000256" key="1">
    <source>
        <dbReference type="ARBA" id="ARBA00022679"/>
    </source>
</evidence>
<reference evidence="3 4" key="1">
    <citation type="journal article" date="2016" name="Nat. Commun.">
        <title>Thousands of microbial genomes shed light on interconnected biogeochemical processes in an aquifer system.</title>
        <authorList>
            <person name="Anantharaman K."/>
            <person name="Brown C.T."/>
            <person name="Hug L.A."/>
            <person name="Sharon I."/>
            <person name="Castelle C.J."/>
            <person name="Probst A.J."/>
            <person name="Thomas B.C."/>
            <person name="Singh A."/>
            <person name="Wilkins M.J."/>
            <person name="Karaoz U."/>
            <person name="Brodie E.L."/>
            <person name="Williams K.H."/>
            <person name="Hubbard S.S."/>
            <person name="Banfield J.F."/>
        </authorList>
    </citation>
    <scope>NUCLEOTIDE SEQUENCE [LARGE SCALE GENOMIC DNA]</scope>
</reference>
<evidence type="ECO:0000313" key="3">
    <source>
        <dbReference type="EMBL" id="OGK45777.1"/>
    </source>
</evidence>
<evidence type="ECO:0000313" key="4">
    <source>
        <dbReference type="Proteomes" id="UP000177141"/>
    </source>
</evidence>
<evidence type="ECO:0000259" key="2">
    <source>
        <dbReference type="Pfam" id="PF08241"/>
    </source>
</evidence>
<dbReference type="Proteomes" id="UP000177141">
    <property type="component" value="Unassembled WGS sequence"/>
</dbReference>
<feature type="domain" description="Methyltransferase type 11" evidence="2">
    <location>
        <begin position="67"/>
        <end position="164"/>
    </location>
</feature>
<dbReference type="EMBL" id="MGAL01000050">
    <property type="protein sequence ID" value="OGK45777.1"/>
    <property type="molecule type" value="Genomic_DNA"/>
</dbReference>